<evidence type="ECO:0008006" key="2">
    <source>
        <dbReference type="Google" id="ProtNLM"/>
    </source>
</evidence>
<dbReference type="PANTHER" id="PTHR28055">
    <property type="entry name" value="ALTERED INHERITANCE OF MITOCHONDRIA PROTEIN 41, MITOCHONDRIAL"/>
    <property type="match status" value="1"/>
</dbReference>
<gene>
    <name evidence="1" type="primary">yqeY_9</name>
    <name evidence="1" type="ORF">SDC9_24266</name>
</gene>
<dbReference type="InterPro" id="IPR019004">
    <property type="entry name" value="YqeY/Aim41"/>
</dbReference>
<dbReference type="GO" id="GO:0016884">
    <property type="term" value="F:carbon-nitrogen ligase activity, with glutamine as amido-N-donor"/>
    <property type="evidence" value="ECO:0007669"/>
    <property type="project" value="InterPro"/>
</dbReference>
<reference evidence="1" key="1">
    <citation type="submission" date="2019-08" db="EMBL/GenBank/DDBJ databases">
        <authorList>
            <person name="Kucharzyk K."/>
            <person name="Murdoch R.W."/>
            <person name="Higgins S."/>
            <person name="Loffler F."/>
        </authorList>
    </citation>
    <scope>NUCLEOTIDE SEQUENCE</scope>
</reference>
<dbReference type="InterPro" id="IPR003789">
    <property type="entry name" value="Asn/Gln_tRNA_amidoTrase-B-like"/>
</dbReference>
<name>A0A644UHT9_9ZZZZ</name>
<dbReference type="Pfam" id="PF09424">
    <property type="entry name" value="YqeY"/>
    <property type="match status" value="1"/>
</dbReference>
<evidence type="ECO:0000313" key="1">
    <source>
        <dbReference type="EMBL" id="MPL78402.1"/>
    </source>
</evidence>
<dbReference type="Gene3D" id="1.10.1510.10">
    <property type="entry name" value="Uncharacterised protein YqeY/AIM41 PF09424, N-terminal domain"/>
    <property type="match status" value="1"/>
</dbReference>
<dbReference type="EMBL" id="VSSQ01000116">
    <property type="protein sequence ID" value="MPL78402.1"/>
    <property type="molecule type" value="Genomic_DNA"/>
</dbReference>
<dbReference type="Gene3D" id="1.10.10.410">
    <property type="match status" value="1"/>
</dbReference>
<organism evidence="1">
    <name type="scientific">bioreactor metagenome</name>
    <dbReference type="NCBI Taxonomy" id="1076179"/>
    <lineage>
        <taxon>unclassified sequences</taxon>
        <taxon>metagenomes</taxon>
        <taxon>ecological metagenomes</taxon>
    </lineage>
</organism>
<dbReference type="InterPro" id="IPR042184">
    <property type="entry name" value="YqeY/Aim41_N"/>
</dbReference>
<dbReference type="SUPFAM" id="SSF89095">
    <property type="entry name" value="GatB/YqeY motif"/>
    <property type="match status" value="1"/>
</dbReference>
<proteinExistence type="predicted"/>
<sequence>MSIKDLLTADMKQAMRDRESGKLALGVIRMARSNIRNIEIDDKKDLSDDEVMAVLMKEVKMRQDSIEEFKKAGRVELVEQNEKEIAVLQKYLPQQLSDEELKALVQEAVTECGATSQKDMGKVMPLVIGKTKGRADGKRINMLVREILK</sequence>
<dbReference type="InterPro" id="IPR023168">
    <property type="entry name" value="GatB_Yqey_C_2"/>
</dbReference>
<dbReference type="AlphaFoldDB" id="A0A644UHT9"/>
<dbReference type="PANTHER" id="PTHR28055:SF1">
    <property type="entry name" value="ALTERED INHERITANCE OF MITOCHONDRIA PROTEIN 41, MITOCHONDRIAL"/>
    <property type="match status" value="1"/>
</dbReference>
<comment type="caution">
    <text evidence="1">The sequence shown here is derived from an EMBL/GenBank/DDBJ whole genome shotgun (WGS) entry which is preliminary data.</text>
</comment>
<protein>
    <recommendedName>
        <fullName evidence="2">Glutamyl-tRNA(Gln) amidotransferase subunit E</fullName>
    </recommendedName>
</protein>
<accession>A0A644UHT9</accession>